<proteinExistence type="predicted"/>
<dbReference type="EMBL" id="BLPF01000001">
    <property type="protein sequence ID" value="GFJ76462.1"/>
    <property type="molecule type" value="Genomic_DNA"/>
</dbReference>
<dbReference type="AlphaFoldDB" id="A0A6V8JV28"/>
<keyword evidence="1" id="KW-0472">Membrane</keyword>
<evidence type="ECO:0000313" key="2">
    <source>
        <dbReference type="EMBL" id="GFJ76462.1"/>
    </source>
</evidence>
<dbReference type="Proteomes" id="UP000482800">
    <property type="component" value="Unassembled WGS sequence"/>
</dbReference>
<keyword evidence="1" id="KW-0812">Transmembrane</keyword>
<comment type="caution">
    <text evidence="2">The sequence shown here is derived from an EMBL/GenBank/DDBJ whole genome shotgun (WGS) entry which is preliminary data.</text>
</comment>
<evidence type="ECO:0000256" key="1">
    <source>
        <dbReference type="SAM" id="Phobius"/>
    </source>
</evidence>
<reference evidence="2 3" key="1">
    <citation type="submission" date="2020-03" db="EMBL/GenBank/DDBJ databases">
        <title>Whole genome shotgun sequence of Phytohabitans houttuyneae NBRC 108639.</title>
        <authorList>
            <person name="Komaki H."/>
            <person name="Tamura T."/>
        </authorList>
    </citation>
    <scope>NUCLEOTIDE SEQUENCE [LARGE SCALE GENOMIC DNA]</scope>
    <source>
        <strain evidence="2 3">NBRC 108639</strain>
    </source>
</reference>
<evidence type="ECO:0000313" key="3">
    <source>
        <dbReference type="Proteomes" id="UP000482800"/>
    </source>
</evidence>
<dbReference type="RefSeq" id="WP_173053369.1">
    <property type="nucleotide sequence ID" value="NZ_BAABGO010000050.1"/>
</dbReference>
<protein>
    <submittedName>
        <fullName evidence="2">Uncharacterized protein</fullName>
    </submittedName>
</protein>
<organism evidence="2 3">
    <name type="scientific">Phytohabitans houttuyneae</name>
    <dbReference type="NCBI Taxonomy" id="1076126"/>
    <lineage>
        <taxon>Bacteria</taxon>
        <taxon>Bacillati</taxon>
        <taxon>Actinomycetota</taxon>
        <taxon>Actinomycetes</taxon>
        <taxon>Micromonosporales</taxon>
        <taxon>Micromonosporaceae</taxon>
    </lineage>
</organism>
<feature type="transmembrane region" description="Helical" evidence="1">
    <location>
        <begin position="79"/>
        <end position="100"/>
    </location>
</feature>
<keyword evidence="3" id="KW-1185">Reference proteome</keyword>
<reference evidence="2 3" key="2">
    <citation type="submission" date="2020-03" db="EMBL/GenBank/DDBJ databases">
        <authorList>
            <person name="Ichikawa N."/>
            <person name="Kimura A."/>
            <person name="Kitahashi Y."/>
            <person name="Uohara A."/>
        </authorList>
    </citation>
    <scope>NUCLEOTIDE SEQUENCE [LARGE SCALE GENOMIC DNA]</scope>
    <source>
        <strain evidence="2 3">NBRC 108639</strain>
    </source>
</reference>
<keyword evidence="1" id="KW-1133">Transmembrane helix</keyword>
<accession>A0A6V8JV28</accession>
<sequence length="101" mass="11709">MSKNTVKPGLTRRRRNRRTRNRMWLRVVRLVVRFLTGRPLDGRRHSNGTFWRAGTRRVGYPPYLMTWGWWNLAAGWQRALVRLLAVVLAAVAVWAGVGVLA</sequence>
<gene>
    <name evidence="2" type="ORF">Phou_006420</name>
</gene>
<name>A0A6V8JV28_9ACTN</name>